<dbReference type="Proteomes" id="UP001239445">
    <property type="component" value="Unassembled WGS sequence"/>
</dbReference>
<organism evidence="2 3">
    <name type="scientific">Echria macrotheca</name>
    <dbReference type="NCBI Taxonomy" id="438768"/>
    <lineage>
        <taxon>Eukaryota</taxon>
        <taxon>Fungi</taxon>
        <taxon>Dikarya</taxon>
        <taxon>Ascomycota</taxon>
        <taxon>Pezizomycotina</taxon>
        <taxon>Sordariomycetes</taxon>
        <taxon>Sordariomycetidae</taxon>
        <taxon>Sordariales</taxon>
        <taxon>Schizotheciaceae</taxon>
        <taxon>Echria</taxon>
    </lineage>
</organism>
<gene>
    <name evidence="2" type="ORF">QBC47DRAFT_95319</name>
</gene>
<dbReference type="EMBL" id="MU839828">
    <property type="protein sequence ID" value="KAK1758764.1"/>
    <property type="molecule type" value="Genomic_DNA"/>
</dbReference>
<evidence type="ECO:0000256" key="1">
    <source>
        <dbReference type="SAM" id="MobiDB-lite"/>
    </source>
</evidence>
<evidence type="ECO:0000313" key="2">
    <source>
        <dbReference type="EMBL" id="KAK1758764.1"/>
    </source>
</evidence>
<keyword evidence="3" id="KW-1185">Reference proteome</keyword>
<reference evidence="2" key="1">
    <citation type="submission" date="2023-06" db="EMBL/GenBank/DDBJ databases">
        <title>Genome-scale phylogeny and comparative genomics of the fungal order Sordariales.</title>
        <authorList>
            <consortium name="Lawrence Berkeley National Laboratory"/>
            <person name="Hensen N."/>
            <person name="Bonometti L."/>
            <person name="Westerberg I."/>
            <person name="Brannstrom I.O."/>
            <person name="Guillou S."/>
            <person name="Cros-Aarteil S."/>
            <person name="Calhoun S."/>
            <person name="Haridas S."/>
            <person name="Kuo A."/>
            <person name="Mondo S."/>
            <person name="Pangilinan J."/>
            <person name="Riley R."/>
            <person name="Labutti K."/>
            <person name="Andreopoulos B."/>
            <person name="Lipzen A."/>
            <person name="Chen C."/>
            <person name="Yanf M."/>
            <person name="Daum C."/>
            <person name="Ng V."/>
            <person name="Clum A."/>
            <person name="Steindorff A."/>
            <person name="Ohm R."/>
            <person name="Martin F."/>
            <person name="Silar P."/>
            <person name="Natvig D."/>
            <person name="Lalanne C."/>
            <person name="Gautier V."/>
            <person name="Ament-Velasquez S.L."/>
            <person name="Kruys A."/>
            <person name="Hutchinson M.I."/>
            <person name="Powell A.J."/>
            <person name="Barry K."/>
            <person name="Miller A.N."/>
            <person name="Grigoriev I.V."/>
            <person name="Debuchy R."/>
            <person name="Gladieux P."/>
            <person name="Thoren M.H."/>
            <person name="Johannesson H."/>
        </authorList>
    </citation>
    <scope>NUCLEOTIDE SEQUENCE</scope>
    <source>
        <strain evidence="2">PSN4</strain>
    </source>
</reference>
<sequence>MEVGAAGTGPFGSLTSQSSHSDICFPEELARATDGRLFGSIVPSHHRRPPGPIDGDPRKATTGSKPPCSWYLPVRRGWQSQRRIALQPNTAERLTILPVAAPSVEASGLRRIRVCLGRYRLSNHTEERSKAPCAARDQFSRSKRNKKKKNSLVRIWEWRLATRAVSAALSPAITWLDAARLLTGQMWNTALGPLSVRMVLFFVGRSATVSPAYLSYPAEASIVNGVQWTRRPLRLLATISAGASSVPVTWGTRSSHRQLSSTRSQFLSRAYCG</sequence>
<dbReference type="AlphaFoldDB" id="A0AAJ0BKF5"/>
<feature type="region of interest" description="Disordered" evidence="1">
    <location>
        <begin position="40"/>
        <end position="66"/>
    </location>
</feature>
<accession>A0AAJ0BKF5</accession>
<evidence type="ECO:0000313" key="3">
    <source>
        <dbReference type="Proteomes" id="UP001239445"/>
    </source>
</evidence>
<protein>
    <submittedName>
        <fullName evidence="2">Uncharacterized protein</fullName>
    </submittedName>
</protein>
<comment type="caution">
    <text evidence="2">The sequence shown here is derived from an EMBL/GenBank/DDBJ whole genome shotgun (WGS) entry which is preliminary data.</text>
</comment>
<proteinExistence type="predicted"/>
<name>A0AAJ0BKF5_9PEZI</name>